<protein>
    <submittedName>
        <fullName evidence="3">Uncharacterized protein LOC113913975</fullName>
    </submittedName>
</protein>
<feature type="compositionally biased region" description="Polar residues" evidence="1">
    <location>
        <begin position="119"/>
        <end position="139"/>
    </location>
</feature>
<sequence>MLSGLHVCSKGPGSSQGSSLEALGTRKESDCFGREPYIIRRPPTRASDSSLSLPSLAYQWVRLTSQAHRPGSEEERLPKNPRGVKTPLGRCGPPPSPGETTPLALVTSPRRFLPESETEVSTAPSPQQAVQGRQASGQHLQHDRRPADGQVPATAQLTCLCPDICLDRPAQTQGAELGILLPLAEGPWTSTHFLGFHFFAWKMGITPLSTSRSGHLDDLIQKTPHKVLGLHQGSLPPPAWWPQLQWGLTHLQDEQHLDNG</sequence>
<dbReference type="KEGG" id="zca:113913975"/>
<proteinExistence type="predicted"/>
<name>A0A6J2BQR3_ZALCA</name>
<dbReference type="Proteomes" id="UP000515165">
    <property type="component" value="Chromosome 11"/>
</dbReference>
<evidence type="ECO:0000313" key="3">
    <source>
        <dbReference type="RefSeq" id="XP_027434365.1"/>
    </source>
</evidence>
<keyword evidence="2" id="KW-1185">Reference proteome</keyword>
<dbReference type="RefSeq" id="XP_027434365.1">
    <property type="nucleotide sequence ID" value="XM_027578564.1"/>
</dbReference>
<feature type="region of interest" description="Disordered" evidence="1">
    <location>
        <begin position="1"/>
        <end position="36"/>
    </location>
</feature>
<organism evidence="2 3">
    <name type="scientific">Zalophus californianus</name>
    <name type="common">California sealion</name>
    <dbReference type="NCBI Taxonomy" id="9704"/>
    <lineage>
        <taxon>Eukaryota</taxon>
        <taxon>Metazoa</taxon>
        <taxon>Chordata</taxon>
        <taxon>Craniata</taxon>
        <taxon>Vertebrata</taxon>
        <taxon>Euteleostomi</taxon>
        <taxon>Mammalia</taxon>
        <taxon>Eutheria</taxon>
        <taxon>Laurasiatheria</taxon>
        <taxon>Carnivora</taxon>
        <taxon>Caniformia</taxon>
        <taxon>Pinnipedia</taxon>
        <taxon>Otariidae</taxon>
        <taxon>Zalophus</taxon>
    </lineage>
</organism>
<feature type="region of interest" description="Disordered" evidence="1">
    <location>
        <begin position="67"/>
        <end position="149"/>
    </location>
</feature>
<gene>
    <name evidence="3" type="primary">LOC113913975</name>
</gene>
<reference evidence="3" key="1">
    <citation type="submission" date="2025-08" db="UniProtKB">
        <authorList>
            <consortium name="RefSeq"/>
        </authorList>
    </citation>
    <scope>IDENTIFICATION</scope>
    <source>
        <tissue evidence="3">Blood</tissue>
    </source>
</reference>
<dbReference type="AlphaFoldDB" id="A0A6J2BQR3"/>
<evidence type="ECO:0000256" key="1">
    <source>
        <dbReference type="SAM" id="MobiDB-lite"/>
    </source>
</evidence>
<evidence type="ECO:0000313" key="2">
    <source>
        <dbReference type="Proteomes" id="UP000515165"/>
    </source>
</evidence>
<accession>A0A6J2BQR3</accession>
<dbReference type="GeneID" id="113913975"/>
<feature type="compositionally biased region" description="Basic and acidic residues" evidence="1">
    <location>
        <begin position="24"/>
        <end position="33"/>
    </location>
</feature>